<accession>A0A2U9BDS5</accession>
<evidence type="ECO:0000313" key="3">
    <source>
        <dbReference type="Proteomes" id="UP000246464"/>
    </source>
</evidence>
<name>A0A2U9BDS5_SCOMX</name>
<dbReference type="Proteomes" id="UP000246464">
    <property type="component" value="Chromosome 5"/>
</dbReference>
<gene>
    <name evidence="2" type="ORF">SMAX5B_002923</name>
</gene>
<dbReference type="EMBL" id="CP026247">
    <property type="protein sequence ID" value="AWP02074.1"/>
    <property type="molecule type" value="Genomic_DNA"/>
</dbReference>
<organism evidence="2 3">
    <name type="scientific">Scophthalmus maximus</name>
    <name type="common">Turbot</name>
    <name type="synonym">Psetta maxima</name>
    <dbReference type="NCBI Taxonomy" id="52904"/>
    <lineage>
        <taxon>Eukaryota</taxon>
        <taxon>Metazoa</taxon>
        <taxon>Chordata</taxon>
        <taxon>Craniata</taxon>
        <taxon>Vertebrata</taxon>
        <taxon>Euteleostomi</taxon>
        <taxon>Actinopterygii</taxon>
        <taxon>Neopterygii</taxon>
        <taxon>Teleostei</taxon>
        <taxon>Neoteleostei</taxon>
        <taxon>Acanthomorphata</taxon>
        <taxon>Carangaria</taxon>
        <taxon>Pleuronectiformes</taxon>
        <taxon>Pleuronectoidei</taxon>
        <taxon>Scophthalmidae</taxon>
        <taxon>Scophthalmus</taxon>
    </lineage>
</organism>
<proteinExistence type="predicted"/>
<feature type="region of interest" description="Disordered" evidence="1">
    <location>
        <begin position="1"/>
        <end position="25"/>
    </location>
</feature>
<feature type="compositionally biased region" description="Polar residues" evidence="1">
    <location>
        <begin position="11"/>
        <end position="23"/>
    </location>
</feature>
<evidence type="ECO:0000313" key="2">
    <source>
        <dbReference type="EMBL" id="AWP02074.1"/>
    </source>
</evidence>
<sequence>SQPPSCPVGSHVTSPLSRTSNQLHPPHHLTWPRSCSSSPIRSVFNLLSLSYSPPDCSLYSMSDFPALTHGRISRFRLWFCPRLPRIVSALVTTLPLSLVSPFCLNPEDQPYRDMGFLWCNPEDLNQYTFGVVAQLTNNSMFPDQESKPGRGGESAKS</sequence>
<keyword evidence="3" id="KW-1185">Reference proteome</keyword>
<reference evidence="2 3" key="1">
    <citation type="submission" date="2017-12" db="EMBL/GenBank/DDBJ databases">
        <title>Integrating genomic resources of turbot (Scophthalmus maximus) in depth evaluation of genetic and physical mapping variation across individuals.</title>
        <authorList>
            <person name="Martinez P."/>
        </authorList>
    </citation>
    <scope>NUCLEOTIDE SEQUENCE [LARGE SCALE GENOMIC DNA]</scope>
</reference>
<dbReference type="AlphaFoldDB" id="A0A2U9BDS5"/>
<protein>
    <submittedName>
        <fullName evidence="2">Uncharacterized protein</fullName>
    </submittedName>
</protein>
<evidence type="ECO:0000256" key="1">
    <source>
        <dbReference type="SAM" id="MobiDB-lite"/>
    </source>
</evidence>
<feature type="non-terminal residue" evidence="2">
    <location>
        <position position="1"/>
    </location>
</feature>